<dbReference type="Proteomes" id="UP000623440">
    <property type="component" value="Unassembled WGS sequence"/>
</dbReference>
<dbReference type="RefSeq" id="WP_190940690.1">
    <property type="nucleotide sequence ID" value="NZ_JACJSI010000016.1"/>
</dbReference>
<evidence type="ECO:0000313" key="2">
    <source>
        <dbReference type="EMBL" id="MBD2530127.1"/>
    </source>
</evidence>
<reference evidence="2 3" key="1">
    <citation type="journal article" date="2020" name="ISME J.">
        <title>Comparative genomics reveals insights into cyanobacterial evolution and habitat adaptation.</title>
        <authorList>
            <person name="Chen M.Y."/>
            <person name="Teng W.K."/>
            <person name="Zhao L."/>
            <person name="Hu C.X."/>
            <person name="Zhou Y.K."/>
            <person name="Han B.P."/>
            <person name="Song L.R."/>
            <person name="Shu W.S."/>
        </authorList>
    </citation>
    <scope>NUCLEOTIDE SEQUENCE [LARGE SCALE GENOMIC DNA]</scope>
    <source>
        <strain evidence="2 3">FACHB-838</strain>
    </source>
</reference>
<comment type="caution">
    <text evidence="2">The sequence shown here is derived from an EMBL/GenBank/DDBJ whole genome shotgun (WGS) entry which is preliminary data.</text>
</comment>
<proteinExistence type="predicted"/>
<dbReference type="EMBL" id="JACJSI010000016">
    <property type="protein sequence ID" value="MBD2530127.1"/>
    <property type="molecule type" value="Genomic_DNA"/>
</dbReference>
<protein>
    <submittedName>
        <fullName evidence="2">Uncharacterized protein</fullName>
    </submittedName>
</protein>
<evidence type="ECO:0000313" key="3">
    <source>
        <dbReference type="Proteomes" id="UP000623440"/>
    </source>
</evidence>
<gene>
    <name evidence="2" type="ORF">H6G97_11315</name>
</gene>
<sequence length="64" mass="7086">MSQTSNSPASEKESLPNQGIDNVSDARSPILPRSGWQNRRAFLKVLVKAKQSLDMAEITATLWD</sequence>
<evidence type="ECO:0000256" key="1">
    <source>
        <dbReference type="SAM" id="MobiDB-lite"/>
    </source>
</evidence>
<organism evidence="2 3">
    <name type="scientific">Nostoc flagelliforme FACHB-838</name>
    <dbReference type="NCBI Taxonomy" id="2692904"/>
    <lineage>
        <taxon>Bacteria</taxon>
        <taxon>Bacillati</taxon>
        <taxon>Cyanobacteriota</taxon>
        <taxon>Cyanophyceae</taxon>
        <taxon>Nostocales</taxon>
        <taxon>Nostocaceae</taxon>
        <taxon>Nostoc</taxon>
    </lineage>
</organism>
<name>A0ABR8DN02_9NOSO</name>
<accession>A0ABR8DN02</accession>
<feature type="region of interest" description="Disordered" evidence="1">
    <location>
        <begin position="1"/>
        <end position="32"/>
    </location>
</feature>
<feature type="compositionally biased region" description="Polar residues" evidence="1">
    <location>
        <begin position="1"/>
        <end position="21"/>
    </location>
</feature>
<keyword evidence="3" id="KW-1185">Reference proteome</keyword>